<dbReference type="InterPro" id="IPR050067">
    <property type="entry name" value="IPM_dehydratase_rel_enz"/>
</dbReference>
<dbReference type="InterPro" id="IPR011826">
    <property type="entry name" value="HAcnase/IPMdehydase_lsu_prok"/>
</dbReference>
<dbReference type="PROSITE" id="PS00450">
    <property type="entry name" value="ACONITASE_1"/>
    <property type="match status" value="1"/>
</dbReference>
<keyword evidence="2 6" id="KW-0479">Metal-binding</keyword>
<keyword evidence="6" id="KW-0100">Branched-chain amino acid biosynthesis</keyword>
<organism evidence="8 9">
    <name type="scientific">Candidatus Bipolaricaulis anaerobius</name>
    <dbReference type="NCBI Taxonomy" id="2026885"/>
    <lineage>
        <taxon>Bacteria</taxon>
        <taxon>Candidatus Bipolaricaulota</taxon>
        <taxon>Candidatus Bipolaricaulia</taxon>
        <taxon>Candidatus Bipolaricaulales</taxon>
        <taxon>Candidatus Bipolaricaulaceae</taxon>
        <taxon>Candidatus Bipolaricaulis</taxon>
    </lineage>
</organism>
<dbReference type="RefSeq" id="WP_122031198.1">
    <property type="nucleotide sequence ID" value="NZ_LS483254.1"/>
</dbReference>
<dbReference type="EMBL" id="LS483254">
    <property type="protein sequence ID" value="SQD92898.1"/>
    <property type="molecule type" value="Genomic_DNA"/>
</dbReference>
<evidence type="ECO:0000256" key="6">
    <source>
        <dbReference type="HAMAP-Rule" id="MF_01027"/>
    </source>
</evidence>
<evidence type="ECO:0000256" key="5">
    <source>
        <dbReference type="ARBA" id="ARBA00023239"/>
    </source>
</evidence>
<dbReference type="InterPro" id="IPR006251">
    <property type="entry name" value="Homoacnase/IPMdehydase_lsu"/>
</dbReference>
<evidence type="ECO:0000313" key="9">
    <source>
        <dbReference type="Proteomes" id="UP000249818"/>
    </source>
</evidence>
<dbReference type="OrthoDB" id="9764318at2"/>
<dbReference type="GO" id="GO:0051539">
    <property type="term" value="F:4 iron, 4 sulfur cluster binding"/>
    <property type="evidence" value="ECO:0007669"/>
    <property type="project" value="UniProtKB-KW"/>
</dbReference>
<comment type="pathway">
    <text evidence="6">Amino-acid biosynthesis; L-leucine biosynthesis; L-leucine from 3-methyl-2-oxobutanoate: step 2/4.</text>
</comment>
<dbReference type="GO" id="GO:0046872">
    <property type="term" value="F:metal ion binding"/>
    <property type="evidence" value="ECO:0007669"/>
    <property type="project" value="UniProtKB-KW"/>
</dbReference>
<dbReference type="InterPro" id="IPR015931">
    <property type="entry name" value="Acnase/IPM_dHydase_lsu_aba_1/3"/>
</dbReference>
<dbReference type="InterPro" id="IPR001030">
    <property type="entry name" value="Acoase/IPM_deHydtase_lsu_aba"/>
</dbReference>
<dbReference type="GO" id="GO:0003861">
    <property type="term" value="F:3-isopropylmalate dehydratase activity"/>
    <property type="evidence" value="ECO:0007669"/>
    <property type="project" value="UniProtKB-UniRule"/>
</dbReference>
<protein>
    <recommendedName>
        <fullName evidence="6">3-isopropylmalate dehydratase large subunit</fullName>
        <ecNumber evidence="6">4.2.1.33</ecNumber>
    </recommendedName>
    <alternativeName>
        <fullName evidence="6">Alpha-IPM isomerase</fullName>
        <shortName evidence="6">IPMI</shortName>
    </alternativeName>
    <alternativeName>
        <fullName evidence="6">Isopropylmalate isomerase</fullName>
    </alternativeName>
</protein>
<dbReference type="SUPFAM" id="SSF53732">
    <property type="entry name" value="Aconitase iron-sulfur domain"/>
    <property type="match status" value="1"/>
</dbReference>
<feature type="binding site" evidence="6">
    <location>
        <position position="297"/>
    </location>
    <ligand>
        <name>[4Fe-4S] cluster</name>
        <dbReference type="ChEBI" id="CHEBI:49883"/>
    </ligand>
</feature>
<comment type="function">
    <text evidence="6">Catalyzes the isomerization between 2-isopropylmalate and 3-isopropylmalate, via the formation of 2-isopropylmaleate.</text>
</comment>
<keyword evidence="5 6" id="KW-0456">Lyase</keyword>
<name>A0A2X3KWC7_9BACT</name>
<dbReference type="KEGG" id="bana:BARAN1_0874"/>
<evidence type="ECO:0000259" key="7">
    <source>
        <dbReference type="Pfam" id="PF00330"/>
    </source>
</evidence>
<dbReference type="HAMAP" id="MF_01027">
    <property type="entry name" value="LeuC_type2"/>
    <property type="match status" value="1"/>
</dbReference>
<dbReference type="InterPro" id="IPR033941">
    <property type="entry name" value="IPMI_cat"/>
</dbReference>
<comment type="catalytic activity">
    <reaction evidence="6">
        <text>(2R,3S)-3-isopropylmalate = (2S)-2-isopropylmalate</text>
        <dbReference type="Rhea" id="RHEA:32287"/>
        <dbReference type="ChEBI" id="CHEBI:1178"/>
        <dbReference type="ChEBI" id="CHEBI:35121"/>
        <dbReference type="EC" id="4.2.1.33"/>
    </reaction>
</comment>
<dbReference type="EC" id="4.2.1.33" evidence="6"/>
<gene>
    <name evidence="6" type="primary">leuC</name>
    <name evidence="8" type="ORF">BARAN1_0874</name>
</gene>
<evidence type="ECO:0000313" key="8">
    <source>
        <dbReference type="EMBL" id="SQD92898.1"/>
    </source>
</evidence>
<feature type="binding site" evidence="6">
    <location>
        <position position="360"/>
    </location>
    <ligand>
        <name>[4Fe-4S] cluster</name>
        <dbReference type="ChEBI" id="CHEBI:49883"/>
    </ligand>
</feature>
<evidence type="ECO:0000256" key="2">
    <source>
        <dbReference type="ARBA" id="ARBA00022723"/>
    </source>
</evidence>
<dbReference type="GO" id="GO:0009098">
    <property type="term" value="P:L-leucine biosynthetic process"/>
    <property type="evidence" value="ECO:0007669"/>
    <property type="project" value="UniProtKB-UniRule"/>
</dbReference>
<sequence>MGKTFAEKILAQKAGLAAVEPGQIVTVRPDLGMSHDNTAAIAKLFGKIGRKRVKEPEKFVVILDHVVPAASVEYAENHKEIREFVREQGIRFYDVGRGVCHQVVVEEGLAGPGDLVLGADSHTPTYGAVGAFSAGIGRSEMAALWATGELWLKVPTSLRIELDGTLSELVTAKDVILHVIGKLGADGALYQSVEFTGSLVARMTVPDRMVITNMAAEMGAKNAFFAPDEITFGYLAARTDRTFTPVYPDPDARYQDTIRFDVSRLEPQVACPPDVDHVVPISQVAGKRVDQVVIGTCTNGRIDDLRLAAEVMAGQPVAEGVRMLIVPASREVWIQAAEEGLLALFAEAGALVLNPGCGPCLGAHEGVLAPGEVGLATSNRNFKGRMGSPDAELYLGSPAVAAAAAVTGRITDPRRLLEEER</sequence>
<feature type="binding site" evidence="6">
    <location>
        <position position="357"/>
    </location>
    <ligand>
        <name>[4Fe-4S] cluster</name>
        <dbReference type="ChEBI" id="CHEBI:49883"/>
    </ligand>
</feature>
<dbReference type="Gene3D" id="3.30.499.10">
    <property type="entry name" value="Aconitase, domain 3"/>
    <property type="match status" value="2"/>
</dbReference>
<dbReference type="AlphaFoldDB" id="A0A2X3KWC7"/>
<dbReference type="PANTHER" id="PTHR43822:SF21">
    <property type="entry name" value="3-ISOPROPYLMALATE DEHYDRATASE LARGE SUBUNIT 1"/>
    <property type="match status" value="1"/>
</dbReference>
<keyword evidence="6" id="KW-0432">Leucine biosynthesis</keyword>
<evidence type="ECO:0000256" key="1">
    <source>
        <dbReference type="ARBA" id="ARBA00022485"/>
    </source>
</evidence>
<dbReference type="Pfam" id="PF00330">
    <property type="entry name" value="Aconitase"/>
    <property type="match status" value="1"/>
</dbReference>
<feature type="domain" description="Aconitase/3-isopropylmalate dehydratase large subunit alpha/beta/alpha" evidence="7">
    <location>
        <begin position="8"/>
        <end position="284"/>
    </location>
</feature>
<keyword evidence="9" id="KW-1185">Reference proteome</keyword>
<comment type="subunit">
    <text evidence="6">Heterodimer of LeuC and LeuD.</text>
</comment>
<dbReference type="CDD" id="cd01583">
    <property type="entry name" value="IPMI"/>
    <property type="match status" value="1"/>
</dbReference>
<dbReference type="NCBIfam" id="NF001614">
    <property type="entry name" value="PRK00402.1"/>
    <property type="match status" value="1"/>
</dbReference>
<proteinExistence type="inferred from homology"/>
<keyword evidence="3 6" id="KW-0408">Iron</keyword>
<dbReference type="InterPro" id="IPR036008">
    <property type="entry name" value="Aconitase_4Fe-4S_dom"/>
</dbReference>
<keyword evidence="4 6" id="KW-0411">Iron-sulfur</keyword>
<comment type="cofactor">
    <cofactor evidence="6">
        <name>[4Fe-4S] cluster</name>
        <dbReference type="ChEBI" id="CHEBI:49883"/>
    </cofactor>
    <text evidence="6">Binds 1 [4Fe-4S] cluster per subunit.</text>
</comment>
<dbReference type="PRINTS" id="PR00415">
    <property type="entry name" value="ACONITASE"/>
</dbReference>
<evidence type="ECO:0000256" key="4">
    <source>
        <dbReference type="ARBA" id="ARBA00023014"/>
    </source>
</evidence>
<dbReference type="InterPro" id="IPR018136">
    <property type="entry name" value="Aconitase_4Fe-4S_BS"/>
</dbReference>
<keyword evidence="6" id="KW-0028">Amino-acid biosynthesis</keyword>
<evidence type="ECO:0000256" key="3">
    <source>
        <dbReference type="ARBA" id="ARBA00023004"/>
    </source>
</evidence>
<dbReference type="PROSITE" id="PS01244">
    <property type="entry name" value="ACONITASE_2"/>
    <property type="match status" value="1"/>
</dbReference>
<keyword evidence="1 6" id="KW-0004">4Fe-4S</keyword>
<dbReference type="UniPathway" id="UPA00048">
    <property type="reaction ID" value="UER00071"/>
</dbReference>
<dbReference type="PANTHER" id="PTHR43822">
    <property type="entry name" value="HOMOACONITASE, MITOCHONDRIAL-RELATED"/>
    <property type="match status" value="1"/>
</dbReference>
<dbReference type="Proteomes" id="UP000249818">
    <property type="component" value="Chromosome BARAN1"/>
</dbReference>
<accession>A0A2X3KWC7</accession>
<dbReference type="NCBIfam" id="TIGR02086">
    <property type="entry name" value="IPMI_arch"/>
    <property type="match status" value="1"/>
</dbReference>
<dbReference type="NCBIfam" id="TIGR01343">
    <property type="entry name" value="hacA_fam"/>
    <property type="match status" value="1"/>
</dbReference>
<reference evidence="8" key="1">
    <citation type="submission" date="2018-05" db="EMBL/GenBank/DDBJ databases">
        <authorList>
            <person name="Lanie J.A."/>
            <person name="Ng W.-L."/>
            <person name="Kazmierczak K.M."/>
            <person name="Andrzejewski T.M."/>
            <person name="Davidsen T.M."/>
            <person name="Wayne K.J."/>
            <person name="Tettelin H."/>
            <person name="Glass J.I."/>
            <person name="Rusch D."/>
            <person name="Podicherti R."/>
            <person name="Tsui H.-C.T."/>
            <person name="Winkler M.E."/>
        </authorList>
    </citation>
    <scope>NUCLEOTIDE SEQUENCE [LARGE SCALE GENOMIC DNA]</scope>
    <source>
        <strain evidence="8">BARAN1 MAG</strain>
    </source>
</reference>
<comment type="similarity">
    <text evidence="6">Belongs to the aconitase/IPM isomerase family. LeuC type 2 subfamily.</text>
</comment>